<dbReference type="InParanoid" id="D5GNU2"/>
<feature type="compositionally biased region" description="Low complexity" evidence="1">
    <location>
        <begin position="1077"/>
        <end position="1087"/>
    </location>
</feature>
<feature type="compositionally biased region" description="Low complexity" evidence="1">
    <location>
        <begin position="234"/>
        <end position="246"/>
    </location>
</feature>
<evidence type="ECO:0000256" key="1">
    <source>
        <dbReference type="SAM" id="MobiDB-lite"/>
    </source>
</evidence>
<dbReference type="KEGG" id="tml:GSTUM_00011483001"/>
<reference evidence="2 3" key="1">
    <citation type="journal article" date="2010" name="Nature">
        <title>Perigord black truffle genome uncovers evolutionary origins and mechanisms of symbiosis.</title>
        <authorList>
            <person name="Martin F."/>
            <person name="Kohler A."/>
            <person name="Murat C."/>
            <person name="Balestrini R."/>
            <person name="Coutinho P.M."/>
            <person name="Jaillon O."/>
            <person name="Montanini B."/>
            <person name="Morin E."/>
            <person name="Noel B."/>
            <person name="Percudani R."/>
            <person name="Porcel B."/>
            <person name="Rubini A."/>
            <person name="Amicucci A."/>
            <person name="Amselem J."/>
            <person name="Anthouard V."/>
            <person name="Arcioni S."/>
            <person name="Artiguenave F."/>
            <person name="Aury J.M."/>
            <person name="Ballario P."/>
            <person name="Bolchi A."/>
            <person name="Brenna A."/>
            <person name="Brun A."/>
            <person name="Buee M."/>
            <person name="Cantarel B."/>
            <person name="Chevalier G."/>
            <person name="Couloux A."/>
            <person name="Da Silva C."/>
            <person name="Denoeud F."/>
            <person name="Duplessis S."/>
            <person name="Ghignone S."/>
            <person name="Hilselberger B."/>
            <person name="Iotti M."/>
            <person name="Marcais B."/>
            <person name="Mello A."/>
            <person name="Miranda M."/>
            <person name="Pacioni G."/>
            <person name="Quesneville H."/>
            <person name="Riccioni C."/>
            <person name="Ruotolo R."/>
            <person name="Splivallo R."/>
            <person name="Stocchi V."/>
            <person name="Tisserant E."/>
            <person name="Viscomi A.R."/>
            <person name="Zambonelli A."/>
            <person name="Zampieri E."/>
            <person name="Henrissat B."/>
            <person name="Lebrun M.H."/>
            <person name="Paolocci F."/>
            <person name="Bonfante P."/>
            <person name="Ottonello S."/>
            <person name="Wincker P."/>
        </authorList>
    </citation>
    <scope>NUCLEOTIDE SEQUENCE [LARGE SCALE GENOMIC DNA]</scope>
    <source>
        <strain evidence="2 3">Mel28</strain>
    </source>
</reference>
<feature type="region of interest" description="Disordered" evidence="1">
    <location>
        <begin position="663"/>
        <end position="743"/>
    </location>
</feature>
<feature type="compositionally biased region" description="Low complexity" evidence="1">
    <location>
        <begin position="1020"/>
        <end position="1035"/>
    </location>
</feature>
<dbReference type="EMBL" id="FN430368">
    <property type="protein sequence ID" value="CAZ86185.1"/>
    <property type="molecule type" value="Genomic_DNA"/>
</dbReference>
<evidence type="ECO:0000313" key="3">
    <source>
        <dbReference type="Proteomes" id="UP000006911"/>
    </source>
</evidence>
<accession>D5GNU2</accession>
<feature type="compositionally biased region" description="Pro residues" evidence="1">
    <location>
        <begin position="718"/>
        <end position="729"/>
    </location>
</feature>
<feature type="compositionally biased region" description="Basic residues" evidence="1">
    <location>
        <begin position="989"/>
        <end position="1007"/>
    </location>
</feature>
<feature type="compositionally biased region" description="Low complexity" evidence="1">
    <location>
        <begin position="96"/>
        <end position="106"/>
    </location>
</feature>
<gene>
    <name evidence="2" type="ORF">GSTUM_00011483001</name>
</gene>
<dbReference type="AlphaFoldDB" id="D5GNU2"/>
<dbReference type="OMA" id="FMGEGYV"/>
<dbReference type="RefSeq" id="XP_002841994.1">
    <property type="nucleotide sequence ID" value="XM_002841948.1"/>
</dbReference>
<dbReference type="Proteomes" id="UP000006911">
    <property type="component" value="Unassembled WGS sequence"/>
</dbReference>
<name>D5GNU2_TUBMM</name>
<feature type="compositionally biased region" description="Pro residues" evidence="1">
    <location>
        <begin position="945"/>
        <end position="957"/>
    </location>
</feature>
<feature type="compositionally biased region" description="Polar residues" evidence="1">
    <location>
        <begin position="43"/>
        <end position="57"/>
    </location>
</feature>
<feature type="region of interest" description="Disordered" evidence="1">
    <location>
        <begin position="516"/>
        <end position="610"/>
    </location>
</feature>
<organism evidence="2 3">
    <name type="scientific">Tuber melanosporum (strain Mel28)</name>
    <name type="common">Perigord black truffle</name>
    <dbReference type="NCBI Taxonomy" id="656061"/>
    <lineage>
        <taxon>Eukaryota</taxon>
        <taxon>Fungi</taxon>
        <taxon>Dikarya</taxon>
        <taxon>Ascomycota</taxon>
        <taxon>Pezizomycotina</taxon>
        <taxon>Pezizomycetes</taxon>
        <taxon>Pezizales</taxon>
        <taxon>Tuberaceae</taxon>
        <taxon>Tuber</taxon>
    </lineage>
</organism>
<proteinExistence type="predicted"/>
<feature type="region of interest" description="Disordered" evidence="1">
    <location>
        <begin position="323"/>
        <end position="447"/>
    </location>
</feature>
<feature type="compositionally biased region" description="Polar residues" evidence="1">
    <location>
        <begin position="414"/>
        <end position="438"/>
    </location>
</feature>
<feature type="compositionally biased region" description="Basic and acidic residues" evidence="1">
    <location>
        <begin position="591"/>
        <end position="604"/>
    </location>
</feature>
<sequence length="1206" mass="129174">MAYRQQTAAALFASTASQPPPVTATLSLRTGRSNNAHRPPSEPTDSCDNARNGSTLLSDRPAKTPHDPLSGVHDAAHTAGGQVAAEPGARHGEPVPSISLPASASQPSPPLPTFTVATAGLARNFSHRFAVQSQPIKLTRSSYATDETSASRPPLLSSTVSSWPTVIDDSPPLPSLPSNSSLEPPSKDAESSTPHRLPSAQRSQTPVVRPASLLHTSSAESPSVAKAGPALLFGDSNNYHNSNGDNNNEKEAGEKQIHQQQLLYNPSRVPSHSPLSTGTAFVLPELDLDDPNLDLDRLCVGYSPSTLDTEQLVAMTTSTFQYTPPFQPPLPPPPPYSEPSAGGGFSSPDLGFPGSGVDGFSGPTADSLHDGDSPRQFRNSQQSTMTQPTPAQSFSRKVSTKIRGFLNHTHRSRSPSSRNSTATVATVSEDSHISSSLPVANDNKGSKHASPVVVPVVASVTTTVTAPVTASLVEPVSSTAMMEASVNAAVDDFMDAHTDMEVPVVMPMMDAVDDRLRSQESQTFDGHIPIMNGCQPDSEIRSGHSSYISLDSPTLATESSGNPSNRNSFRSFAQEERPRSRSPESPVTPDDDYRFNNRMPDSKPKYHAAAELQTDYSRDEESTHDGVESQVVPVYLDERNESRNGMIPSLLIETASPTCRLHPDHPGSFMAPRPAPRSPRNRPASMRSRSPSPAPIMSPLKSLLPESGRETPSFLTPRPAPTTPIPSPGYGPVKPLRSPTETGPKLLRTSTISSRSAGANPTRAPLSLNPRVRSHVFPSARPSTASNSVSEIRSFREVSSLNRVLPPPERLREHDEISIISLGPPSSPNQLHDIDHNFPPMPMPNYATSLRKSGSIRSASGRALEIAVPPPLDSRSIYDSRSMFDGRSIFDNRSILGARSVKTASPTTIPDDFKSMTSPKYHPDDAPLSPAVYSPDADIERDLPPRTPPTEPEVIPTPPPVLAPVAPVQVAPSAPVAALVPPPPEVKRHSTVSKGLRRAFSRRRSTNKRTAGPITGEIISRPSTSATTATSVGAAPEDEPSDDNMSVRSRSMMNPLTPPPSSPTASVSRWKSVRGRSSSTSSSSTPSSQPPAALPPRFKLASVPEAAKLTPEELVEIARMPGTIFIRTSMVKEDADQDSTREEDLICMEHRMKPRKGMAGTGVAGRCRFCGKGPFLNMWVCMDACQFVMCRMCANEKVQAGEAELF</sequence>
<dbReference type="HOGENOM" id="CLU_270238_0_0_1"/>
<feature type="region of interest" description="Disordered" evidence="1">
    <location>
        <begin position="981"/>
        <end position="1097"/>
    </location>
</feature>
<feature type="compositionally biased region" description="Polar residues" evidence="1">
    <location>
        <begin position="543"/>
        <end position="571"/>
    </location>
</feature>
<protein>
    <submittedName>
        <fullName evidence="2">(Perigord truffle) hypothetical protein</fullName>
    </submittedName>
</protein>
<feature type="compositionally biased region" description="Low complexity" evidence="1">
    <location>
        <begin position="681"/>
        <end position="699"/>
    </location>
</feature>
<feature type="compositionally biased region" description="Basic and acidic residues" evidence="1">
    <location>
        <begin position="573"/>
        <end position="582"/>
    </location>
</feature>
<feature type="compositionally biased region" description="Polar residues" evidence="1">
    <location>
        <begin position="376"/>
        <end position="397"/>
    </location>
</feature>
<keyword evidence="3" id="KW-1185">Reference proteome</keyword>
<feature type="region of interest" description="Disordered" evidence="1">
    <location>
        <begin position="905"/>
        <end position="957"/>
    </location>
</feature>
<feature type="region of interest" description="Disordered" evidence="1">
    <location>
        <begin position="134"/>
        <end position="255"/>
    </location>
</feature>
<dbReference type="GeneID" id="9182820"/>
<feature type="region of interest" description="Disordered" evidence="1">
    <location>
        <begin position="1"/>
        <end position="111"/>
    </location>
</feature>
<evidence type="ECO:0000313" key="2">
    <source>
        <dbReference type="EMBL" id="CAZ86185.1"/>
    </source>
</evidence>
<feature type="compositionally biased region" description="Polar residues" evidence="1">
    <location>
        <begin position="134"/>
        <end position="164"/>
    </location>
</feature>
<feature type="compositionally biased region" description="Pro residues" evidence="1">
    <location>
        <begin position="325"/>
        <end position="337"/>
    </location>
</feature>
<feature type="compositionally biased region" description="Polar residues" evidence="1">
    <location>
        <begin position="24"/>
        <end position="36"/>
    </location>
</feature>